<evidence type="ECO:0000313" key="1">
    <source>
        <dbReference type="EMBL" id="MFB9951613.1"/>
    </source>
</evidence>
<proteinExistence type="predicted"/>
<organism evidence="1 2">
    <name type="scientific">Rhizobium puerariae</name>
    <dbReference type="NCBI Taxonomy" id="1585791"/>
    <lineage>
        <taxon>Bacteria</taxon>
        <taxon>Pseudomonadati</taxon>
        <taxon>Pseudomonadota</taxon>
        <taxon>Alphaproteobacteria</taxon>
        <taxon>Hyphomicrobiales</taxon>
        <taxon>Rhizobiaceae</taxon>
        <taxon>Rhizobium/Agrobacterium group</taxon>
        <taxon>Rhizobium</taxon>
    </lineage>
</organism>
<evidence type="ECO:0000313" key="2">
    <source>
        <dbReference type="Proteomes" id="UP001589692"/>
    </source>
</evidence>
<sequence>MMGPNILKSAAFAVPLAGLALVMVAGERSGDERCAGSLAFEKSLQIVEDRPGVVGISSKNFRWMDGCRFAMDGYADVETVNGPDRMDFELVVAFDPGSRRWQQISLSMTQ</sequence>
<reference evidence="1 2" key="1">
    <citation type="submission" date="2024-09" db="EMBL/GenBank/DDBJ databases">
        <authorList>
            <person name="Sun Q."/>
            <person name="Mori K."/>
        </authorList>
    </citation>
    <scope>NUCLEOTIDE SEQUENCE [LARGE SCALE GENOMIC DNA]</scope>
    <source>
        <strain evidence="1 2">TBRC 4938</strain>
    </source>
</reference>
<dbReference type="Proteomes" id="UP001589692">
    <property type="component" value="Unassembled WGS sequence"/>
</dbReference>
<protein>
    <submittedName>
        <fullName evidence="1">Uncharacterized protein</fullName>
    </submittedName>
</protein>
<dbReference type="RefSeq" id="WP_377264434.1">
    <property type="nucleotide sequence ID" value="NZ_JBHMAA010000027.1"/>
</dbReference>
<name>A0ABV6APJ6_9HYPH</name>
<keyword evidence="2" id="KW-1185">Reference proteome</keyword>
<dbReference type="EMBL" id="JBHMAA010000027">
    <property type="protein sequence ID" value="MFB9951613.1"/>
    <property type="molecule type" value="Genomic_DNA"/>
</dbReference>
<comment type="caution">
    <text evidence="1">The sequence shown here is derived from an EMBL/GenBank/DDBJ whole genome shotgun (WGS) entry which is preliminary data.</text>
</comment>
<gene>
    <name evidence="1" type="ORF">ACFFP0_22420</name>
</gene>
<accession>A0ABV6APJ6</accession>